<feature type="non-terminal residue" evidence="1">
    <location>
        <position position="1"/>
    </location>
</feature>
<proteinExistence type="predicted"/>
<sequence>VAAPATVSGEFIFQHLPLGYIAWEGEGLSMEPQARKPAVMSSIREAG</sequence>
<reference evidence="1" key="1">
    <citation type="submission" date="2018-05" db="EMBL/GenBank/DDBJ databases">
        <authorList>
            <person name="Lanie J.A."/>
            <person name="Ng W.-L."/>
            <person name="Kazmierczak K.M."/>
            <person name="Andrzejewski T.M."/>
            <person name="Davidsen T.M."/>
            <person name="Wayne K.J."/>
            <person name="Tettelin H."/>
            <person name="Glass J.I."/>
            <person name="Rusch D."/>
            <person name="Podicherti R."/>
            <person name="Tsui H.-C.T."/>
            <person name="Winkler M.E."/>
        </authorList>
    </citation>
    <scope>NUCLEOTIDE SEQUENCE</scope>
</reference>
<dbReference type="AlphaFoldDB" id="A0A382ADR7"/>
<dbReference type="EMBL" id="UINC01024965">
    <property type="protein sequence ID" value="SVA99678.1"/>
    <property type="molecule type" value="Genomic_DNA"/>
</dbReference>
<evidence type="ECO:0000313" key="1">
    <source>
        <dbReference type="EMBL" id="SVA99678.1"/>
    </source>
</evidence>
<gene>
    <name evidence="1" type="ORF">METZ01_LOCUS152532</name>
</gene>
<accession>A0A382ADR7</accession>
<protein>
    <submittedName>
        <fullName evidence="1">Uncharacterized protein</fullName>
    </submittedName>
</protein>
<organism evidence="1">
    <name type="scientific">marine metagenome</name>
    <dbReference type="NCBI Taxonomy" id="408172"/>
    <lineage>
        <taxon>unclassified sequences</taxon>
        <taxon>metagenomes</taxon>
        <taxon>ecological metagenomes</taxon>
    </lineage>
</organism>
<name>A0A382ADR7_9ZZZZ</name>